<dbReference type="SUPFAM" id="SSF56954">
    <property type="entry name" value="Outer membrane efflux proteins (OEP)"/>
    <property type="match status" value="1"/>
</dbReference>
<evidence type="ECO:0000256" key="1">
    <source>
        <dbReference type="ARBA" id="ARBA00004442"/>
    </source>
</evidence>
<keyword evidence="4" id="KW-0472">Membrane</keyword>
<evidence type="ECO:0000256" key="5">
    <source>
        <dbReference type="ARBA" id="ARBA00023237"/>
    </source>
</evidence>
<keyword evidence="2" id="KW-1134">Transmembrane beta strand</keyword>
<keyword evidence="6" id="KW-0175">Coiled coil</keyword>
<dbReference type="Gene3D" id="1.20.1600.10">
    <property type="entry name" value="Outer membrane efflux proteins (OEP)"/>
    <property type="match status" value="1"/>
</dbReference>
<dbReference type="PANTHER" id="PTHR30026:SF21">
    <property type="entry name" value="SLR1270 PROTEIN"/>
    <property type="match status" value="1"/>
</dbReference>
<dbReference type="Proteomes" id="UP000198521">
    <property type="component" value="Unassembled WGS sequence"/>
</dbReference>
<dbReference type="PANTHER" id="PTHR30026">
    <property type="entry name" value="OUTER MEMBRANE PROTEIN TOLC"/>
    <property type="match status" value="1"/>
</dbReference>
<reference evidence="7 8" key="1">
    <citation type="submission" date="2016-10" db="EMBL/GenBank/DDBJ databases">
        <authorList>
            <person name="de Groot N.N."/>
        </authorList>
    </citation>
    <scope>NUCLEOTIDE SEQUENCE [LARGE SCALE GENOMIC DNA]</scope>
    <source>
        <strain evidence="7 8">DSM 25232</strain>
    </source>
</reference>
<keyword evidence="3" id="KW-0812">Transmembrane</keyword>
<dbReference type="GO" id="GO:0015562">
    <property type="term" value="F:efflux transmembrane transporter activity"/>
    <property type="evidence" value="ECO:0007669"/>
    <property type="project" value="InterPro"/>
</dbReference>
<organism evidence="7 8">
    <name type="scientific">Aquimarina amphilecti</name>
    <dbReference type="NCBI Taxonomy" id="1038014"/>
    <lineage>
        <taxon>Bacteria</taxon>
        <taxon>Pseudomonadati</taxon>
        <taxon>Bacteroidota</taxon>
        <taxon>Flavobacteriia</taxon>
        <taxon>Flavobacteriales</taxon>
        <taxon>Flavobacteriaceae</taxon>
        <taxon>Aquimarina</taxon>
    </lineage>
</organism>
<gene>
    <name evidence="7" type="ORF">SAMN04487910_2908</name>
</gene>
<dbReference type="OrthoDB" id="1680428at2"/>
<feature type="coiled-coil region" evidence="6">
    <location>
        <begin position="322"/>
        <end position="353"/>
    </location>
</feature>
<dbReference type="GO" id="GO:0009279">
    <property type="term" value="C:cell outer membrane"/>
    <property type="evidence" value="ECO:0007669"/>
    <property type="project" value="UniProtKB-SubCell"/>
</dbReference>
<protein>
    <submittedName>
        <fullName evidence="7">Outer membrane protein TolC</fullName>
    </submittedName>
</protein>
<dbReference type="STRING" id="1038014.SAMN04487910_2908"/>
<proteinExistence type="predicted"/>
<dbReference type="GO" id="GO:0015288">
    <property type="term" value="F:porin activity"/>
    <property type="evidence" value="ECO:0007669"/>
    <property type="project" value="TreeGrafter"/>
</dbReference>
<dbReference type="EMBL" id="FOAB01000005">
    <property type="protein sequence ID" value="SEL64736.1"/>
    <property type="molecule type" value="Genomic_DNA"/>
</dbReference>
<evidence type="ECO:0000313" key="7">
    <source>
        <dbReference type="EMBL" id="SEL64736.1"/>
    </source>
</evidence>
<keyword evidence="5" id="KW-0998">Cell outer membrane</keyword>
<evidence type="ECO:0000256" key="2">
    <source>
        <dbReference type="ARBA" id="ARBA00022452"/>
    </source>
</evidence>
<dbReference type="GO" id="GO:1990281">
    <property type="term" value="C:efflux pump complex"/>
    <property type="evidence" value="ECO:0007669"/>
    <property type="project" value="TreeGrafter"/>
</dbReference>
<name>A0A1H7RX75_AQUAM</name>
<comment type="subcellular location">
    <subcellularLocation>
        <location evidence="1">Cell outer membrane</location>
    </subcellularLocation>
</comment>
<evidence type="ECO:0000256" key="4">
    <source>
        <dbReference type="ARBA" id="ARBA00023136"/>
    </source>
</evidence>
<evidence type="ECO:0000313" key="8">
    <source>
        <dbReference type="Proteomes" id="UP000198521"/>
    </source>
</evidence>
<sequence>MSIRNILKINMCNVGFYFRELKKGIMLVFLVFFFKTTNAQTLQEYIKEARENNPELKAAQNVLDVSLERVNEVGGLPNTTVGTGYFVSEPETRTGAQKVKFTAQQSIPWFGTIKARKETASTESEVNKNELEIARRKITLLVEQTYYKLYELKARQNILVEQNKLLDTYIEIALKEVENNRASAVDVLKFNIAKNNLQNEEEILKGEILTVETAMNQLLHRDGFEPLVVPDNLFIPEEEPTMILDDITYHPELMTYDHLNDLLDKREDVNTKESLPSIGLGLDYVIVEERPNISFSDNGKDIVMPTISLSVPLFSKKYKSRSKQYELQKEEVYQKREASQNNLENMMEEAINNRITARINYDTQQKNILQAKQAEKIILSAYQTTQLNFEDVLDVQQMLLDFENKKIEAIAMYFMQTAVLNYLR</sequence>
<dbReference type="InterPro" id="IPR051906">
    <property type="entry name" value="TolC-like"/>
</dbReference>
<evidence type="ECO:0000256" key="3">
    <source>
        <dbReference type="ARBA" id="ARBA00022692"/>
    </source>
</evidence>
<dbReference type="AlphaFoldDB" id="A0A1H7RX75"/>
<accession>A0A1H7RX75</accession>
<evidence type="ECO:0000256" key="6">
    <source>
        <dbReference type="SAM" id="Coils"/>
    </source>
</evidence>
<keyword evidence="8" id="KW-1185">Reference proteome</keyword>